<feature type="chain" id="PRO_5039893250" evidence="2">
    <location>
        <begin position="24"/>
        <end position="638"/>
    </location>
</feature>
<dbReference type="Proteomes" id="UP000693970">
    <property type="component" value="Unassembled WGS sequence"/>
</dbReference>
<gene>
    <name evidence="4" type="ORF">IV203_010297</name>
</gene>
<keyword evidence="4" id="KW-0503">Monooxygenase</keyword>
<protein>
    <submittedName>
        <fullName evidence="4">Copper type II ascorbate-dependent monooxygenase</fullName>
    </submittedName>
</protein>
<accession>A0A9K3PKC5</accession>
<dbReference type="Pfam" id="PF03712">
    <property type="entry name" value="Cu2_monoox_C"/>
    <property type="match status" value="1"/>
</dbReference>
<dbReference type="OrthoDB" id="193961at2759"/>
<dbReference type="InterPro" id="IPR045266">
    <property type="entry name" value="DOH_DOMON"/>
</dbReference>
<evidence type="ECO:0000259" key="3">
    <source>
        <dbReference type="PROSITE" id="PS50836"/>
    </source>
</evidence>
<dbReference type="PANTHER" id="PTHR10157">
    <property type="entry name" value="DOPAMINE BETA HYDROXYLASE RELATED"/>
    <property type="match status" value="1"/>
</dbReference>
<dbReference type="InterPro" id="IPR000945">
    <property type="entry name" value="DBH-like"/>
</dbReference>
<dbReference type="Pfam" id="PF03351">
    <property type="entry name" value="DOMON"/>
    <property type="match status" value="1"/>
</dbReference>
<dbReference type="CDD" id="cd09631">
    <property type="entry name" value="DOMON_DOH"/>
    <property type="match status" value="1"/>
</dbReference>
<dbReference type="PANTHER" id="PTHR10157:SF23">
    <property type="entry name" value="MOXD1 HOMOLOG 1"/>
    <property type="match status" value="1"/>
</dbReference>
<reference evidence="4" key="1">
    <citation type="journal article" date="2021" name="Sci. Rep.">
        <title>Diploid genomic architecture of Nitzschia inconspicua, an elite biomass production diatom.</title>
        <authorList>
            <person name="Oliver A."/>
            <person name="Podell S."/>
            <person name="Pinowska A."/>
            <person name="Traller J.C."/>
            <person name="Smith S.R."/>
            <person name="McClure R."/>
            <person name="Beliaev A."/>
            <person name="Bohutskyi P."/>
            <person name="Hill E.A."/>
            <person name="Rabines A."/>
            <person name="Zheng H."/>
            <person name="Allen L.Z."/>
            <person name="Kuo A."/>
            <person name="Grigoriev I.V."/>
            <person name="Allen A.E."/>
            <person name="Hazlebeck D."/>
            <person name="Allen E.E."/>
        </authorList>
    </citation>
    <scope>NUCLEOTIDE SEQUENCE</scope>
    <source>
        <strain evidence="4">Hildebrandi</strain>
    </source>
</reference>
<dbReference type="Pfam" id="PF01082">
    <property type="entry name" value="Cu2_monooxygen"/>
    <property type="match status" value="1"/>
</dbReference>
<keyword evidence="2" id="KW-0732">Signal</keyword>
<dbReference type="InterPro" id="IPR000323">
    <property type="entry name" value="Cu2_ascorb_mOase_N"/>
</dbReference>
<dbReference type="PROSITE" id="PS50836">
    <property type="entry name" value="DOMON"/>
    <property type="match status" value="1"/>
</dbReference>
<reference evidence="4" key="2">
    <citation type="submission" date="2021-04" db="EMBL/GenBank/DDBJ databases">
        <authorList>
            <person name="Podell S."/>
        </authorList>
    </citation>
    <scope>NUCLEOTIDE SEQUENCE</scope>
    <source>
        <strain evidence="4">Hildebrandi</strain>
    </source>
</reference>
<dbReference type="InterPro" id="IPR005018">
    <property type="entry name" value="DOMON_domain"/>
</dbReference>
<dbReference type="GO" id="GO:0004500">
    <property type="term" value="F:dopamine beta-monooxygenase activity"/>
    <property type="evidence" value="ECO:0007669"/>
    <property type="project" value="InterPro"/>
</dbReference>
<keyword evidence="4" id="KW-0560">Oxidoreductase</keyword>
<dbReference type="GO" id="GO:0005507">
    <property type="term" value="F:copper ion binding"/>
    <property type="evidence" value="ECO:0007669"/>
    <property type="project" value="InterPro"/>
</dbReference>
<feature type="signal peptide" evidence="2">
    <location>
        <begin position="1"/>
        <end position="23"/>
    </location>
</feature>
<dbReference type="EMBL" id="JAGRRH010000018">
    <property type="protein sequence ID" value="KAG7350937.1"/>
    <property type="molecule type" value="Genomic_DNA"/>
</dbReference>
<comment type="similarity">
    <text evidence="1">Belongs to the copper type II ascorbate-dependent monooxygenase family.</text>
</comment>
<organism evidence="4 5">
    <name type="scientific">Nitzschia inconspicua</name>
    <dbReference type="NCBI Taxonomy" id="303405"/>
    <lineage>
        <taxon>Eukaryota</taxon>
        <taxon>Sar</taxon>
        <taxon>Stramenopiles</taxon>
        <taxon>Ochrophyta</taxon>
        <taxon>Bacillariophyta</taxon>
        <taxon>Bacillariophyceae</taxon>
        <taxon>Bacillariophycidae</taxon>
        <taxon>Bacillariales</taxon>
        <taxon>Bacillariaceae</taxon>
        <taxon>Nitzschia</taxon>
    </lineage>
</organism>
<evidence type="ECO:0000313" key="4">
    <source>
        <dbReference type="EMBL" id="KAG7350937.1"/>
    </source>
</evidence>
<feature type="domain" description="DOMON" evidence="3">
    <location>
        <begin position="91"/>
        <end position="214"/>
    </location>
</feature>
<dbReference type="SMART" id="SM00664">
    <property type="entry name" value="DoH"/>
    <property type="match status" value="1"/>
</dbReference>
<keyword evidence="5" id="KW-1185">Reference proteome</keyword>
<name>A0A9K3PKC5_9STRA</name>
<evidence type="ECO:0000256" key="2">
    <source>
        <dbReference type="SAM" id="SignalP"/>
    </source>
</evidence>
<comment type="caution">
    <text evidence="4">The sequence shown here is derived from an EMBL/GenBank/DDBJ whole genome shotgun (WGS) entry which is preliminary data.</text>
</comment>
<proteinExistence type="inferred from homology"/>
<evidence type="ECO:0000313" key="5">
    <source>
        <dbReference type="Proteomes" id="UP000693970"/>
    </source>
</evidence>
<dbReference type="InterPro" id="IPR024548">
    <property type="entry name" value="Cu2_monoox_C"/>
</dbReference>
<sequence length="638" mass="70247">MKSFLTVSATFLLSLHRGNTVYANNDPILYGSKTAHLSNLDPSKYFGTLAEEDRSTYLGWLQESTYTKHTFLPMVTNPDNGAVVLWKLYADGNAATIARNNNNTDLTHIQVAVAVRATGWVGFGISEAGGMLGSDIALWEAANPNTLRDSYVIEDFDVPKKDDCQHWTLLRTTTDNDWLIVEMSRPLDTKDPQDHKLVDDSQLPTPTRLIAAWGDSPTVSFHGFQVGKTSAKIFPLPASEETAGTQTDFETLMDEQADGFFEILANNYTIPAQETTYHYICKSFEELQEQYNLLVTEDGILTFIAGGAVLSPETEHYVHHFIVYGSSNPTPTEGTCGQGNMLWGWAPGEEPTALPQNIGIPLFDPNGNFRSIVVEIHYNNPEKLDGLVDSSGFRVYFSIQPREIEAAWLALGDPATLMKGTTIEDGLSEYSFTCASDCSSTVLGSQSVTVIGETLHMHKTGVRMTNELIRNGKVANLGAVDVFEFNQQGSFKVQQEVYEIMPGDSFKTTCYYRDGTEFGLSSQQEMCVAFLLYYPAKRIDFGSFGSFPWGCFYGVDFLPVCSETLEFQSLASVEGLGRKFGSPPSQCTGKVTVAPSSNDNDTTPVDEPEILDSAASITVVFVSLLTVVQILQLTHYQS</sequence>
<evidence type="ECO:0000256" key="1">
    <source>
        <dbReference type="ARBA" id="ARBA00010676"/>
    </source>
</evidence>
<dbReference type="AlphaFoldDB" id="A0A9K3PKC5"/>